<feature type="binding site" evidence="6">
    <location>
        <begin position="13"/>
        <end position="15"/>
    </location>
    <ligand>
        <name>substrate</name>
    </ligand>
</feature>
<dbReference type="InterPro" id="IPR020019">
    <property type="entry name" value="AcTrfase_PglD-like"/>
</dbReference>
<dbReference type="InterPro" id="IPR001451">
    <property type="entry name" value="Hexapep"/>
</dbReference>
<keyword evidence="2" id="KW-0808">Transferase</keyword>
<dbReference type="PANTHER" id="PTHR43300">
    <property type="entry name" value="ACETYLTRANSFERASE"/>
    <property type="match status" value="1"/>
</dbReference>
<evidence type="ECO:0000256" key="2">
    <source>
        <dbReference type="ARBA" id="ARBA00022679"/>
    </source>
</evidence>
<comment type="similarity">
    <text evidence="1">Belongs to the transferase hexapeptide repeat family.</text>
</comment>
<keyword evidence="9" id="KW-1185">Reference proteome</keyword>
<evidence type="ECO:0000256" key="4">
    <source>
        <dbReference type="ARBA" id="ARBA00023315"/>
    </source>
</evidence>
<keyword evidence="4" id="KW-0012">Acyltransferase</keyword>
<dbReference type="RefSeq" id="WP_173068573.1">
    <property type="nucleotide sequence ID" value="NZ_AP022853.1"/>
</dbReference>
<dbReference type="EMBL" id="AP022853">
    <property type="protein sequence ID" value="BCB28717.1"/>
    <property type="molecule type" value="Genomic_DNA"/>
</dbReference>
<sequence>MAECARYVLWGSSGHAKVLASLIALCGGKVVALFDNNPNAVSVIPGVPLYVAKEGFARWYEGEQDRTNLYGLAAIGGAHGRDRLAVHEYFRMHNVRVEPLVHPHASVCQTALLGPGTQVLAGAVVASDAHLGEACIVNHRAAADHECVLGDGVHLAPGATLCGCVKIGNNVMIGAGAVVLPRVTIGENTVVGAGAVVTRDLPTGVVVAGNPARIIRNI</sequence>
<dbReference type="NCBIfam" id="TIGR03570">
    <property type="entry name" value="NeuD_NnaD"/>
    <property type="match status" value="1"/>
</dbReference>
<dbReference type="Pfam" id="PF00132">
    <property type="entry name" value="Hexapep"/>
    <property type="match status" value="1"/>
</dbReference>
<dbReference type="Pfam" id="PF17836">
    <property type="entry name" value="PglD_N"/>
    <property type="match status" value="1"/>
</dbReference>
<dbReference type="CDD" id="cd03360">
    <property type="entry name" value="LbH_AT_putative"/>
    <property type="match status" value="1"/>
</dbReference>
<dbReference type="KEGG" id="slac:SKTS_36030"/>
<dbReference type="InterPro" id="IPR041561">
    <property type="entry name" value="PglD_N"/>
</dbReference>
<dbReference type="GO" id="GO:0016746">
    <property type="term" value="F:acyltransferase activity"/>
    <property type="evidence" value="ECO:0007669"/>
    <property type="project" value="UniProtKB-KW"/>
</dbReference>
<gene>
    <name evidence="8" type="ORF">SKTS_36030</name>
</gene>
<dbReference type="InterPro" id="IPR011004">
    <property type="entry name" value="Trimer_LpxA-like_sf"/>
</dbReference>
<reference evidence="9" key="1">
    <citation type="submission" date="2020-03" db="EMBL/GenBank/DDBJ databases">
        <title>Complete genome sequence of sulfur-oxidizing bacterium skT11.</title>
        <authorList>
            <person name="Kanda M."/>
            <person name="Kojima H."/>
            <person name="Fukui M."/>
        </authorList>
    </citation>
    <scope>NUCLEOTIDE SEQUENCE [LARGE SCALE GENOMIC DNA]</scope>
    <source>
        <strain evidence="9">skT11</strain>
    </source>
</reference>
<evidence type="ECO:0000256" key="1">
    <source>
        <dbReference type="ARBA" id="ARBA00007274"/>
    </source>
</evidence>
<dbReference type="PANTHER" id="PTHR43300:SF7">
    <property type="entry name" value="UDP-N-ACETYLBACILLOSAMINE N-ACETYLTRANSFERASE"/>
    <property type="match status" value="1"/>
</dbReference>
<feature type="binding site" evidence="6">
    <location>
        <position position="76"/>
    </location>
    <ligand>
        <name>substrate</name>
    </ligand>
</feature>
<name>A0A6F8VHZ1_9PROT</name>
<dbReference type="InterPro" id="IPR050179">
    <property type="entry name" value="Trans_hexapeptide_repeat"/>
</dbReference>
<organism evidence="8 9">
    <name type="scientific">Sulfurimicrobium lacus</name>
    <dbReference type="NCBI Taxonomy" id="2715678"/>
    <lineage>
        <taxon>Bacteria</taxon>
        <taxon>Pseudomonadati</taxon>
        <taxon>Pseudomonadota</taxon>
        <taxon>Betaproteobacteria</taxon>
        <taxon>Nitrosomonadales</taxon>
        <taxon>Sulfuricellaceae</taxon>
        <taxon>Sulfurimicrobium</taxon>
    </lineage>
</organism>
<proteinExistence type="inferred from homology"/>
<dbReference type="AlphaFoldDB" id="A0A6F8VHZ1"/>
<accession>A0A6F8VHZ1</accession>
<dbReference type="Proteomes" id="UP000502260">
    <property type="component" value="Chromosome"/>
</dbReference>
<evidence type="ECO:0000313" key="9">
    <source>
        <dbReference type="Proteomes" id="UP000502260"/>
    </source>
</evidence>
<evidence type="ECO:0000256" key="3">
    <source>
        <dbReference type="ARBA" id="ARBA00022737"/>
    </source>
</evidence>
<protein>
    <submittedName>
        <fullName evidence="8">Carbonic anhydrase</fullName>
    </submittedName>
</protein>
<evidence type="ECO:0000259" key="7">
    <source>
        <dbReference type="Pfam" id="PF17836"/>
    </source>
</evidence>
<dbReference type="PROSITE" id="PS00101">
    <property type="entry name" value="HEXAPEP_TRANSFERASES"/>
    <property type="match status" value="1"/>
</dbReference>
<feature type="domain" description="PglD N-terminal" evidence="7">
    <location>
        <begin position="8"/>
        <end position="84"/>
    </location>
</feature>
<feature type="binding site" evidence="6">
    <location>
        <position position="154"/>
    </location>
    <ligand>
        <name>acetyl-CoA</name>
        <dbReference type="ChEBI" id="CHEBI:57288"/>
    </ligand>
</feature>
<dbReference type="InterPro" id="IPR018357">
    <property type="entry name" value="Hexapep_transf_CS"/>
</dbReference>
<dbReference type="Gene3D" id="3.40.50.20">
    <property type="match status" value="1"/>
</dbReference>
<dbReference type="SUPFAM" id="SSF51161">
    <property type="entry name" value="Trimeric LpxA-like enzymes"/>
    <property type="match status" value="1"/>
</dbReference>
<keyword evidence="3" id="KW-0677">Repeat</keyword>
<evidence type="ECO:0000256" key="6">
    <source>
        <dbReference type="PIRSR" id="PIRSR620019-2"/>
    </source>
</evidence>
<evidence type="ECO:0000313" key="8">
    <source>
        <dbReference type="EMBL" id="BCB28717.1"/>
    </source>
</evidence>
<feature type="site" description="Increases basicity of active site His" evidence="5">
    <location>
        <position position="146"/>
    </location>
</feature>
<evidence type="ECO:0000256" key="5">
    <source>
        <dbReference type="PIRSR" id="PIRSR620019-1"/>
    </source>
</evidence>
<dbReference type="Gene3D" id="2.160.10.10">
    <property type="entry name" value="Hexapeptide repeat proteins"/>
    <property type="match status" value="1"/>
</dbReference>
<feature type="active site" description="Proton acceptor" evidence="5">
    <location>
        <position position="145"/>
    </location>
</feature>